<dbReference type="EMBL" id="JBEPMK010000004">
    <property type="protein sequence ID" value="MET3644636.1"/>
    <property type="molecule type" value="Genomic_DNA"/>
</dbReference>
<comment type="caution">
    <text evidence="1">The sequence shown here is derived from an EMBL/GenBank/DDBJ whole genome shotgun (WGS) entry which is preliminary data.</text>
</comment>
<dbReference type="Proteomes" id="UP001549055">
    <property type="component" value="Unassembled WGS sequence"/>
</dbReference>
<keyword evidence="2" id="KW-1185">Reference proteome</keyword>
<name>A0ABV2JL25_9STRE</name>
<dbReference type="InterPro" id="IPR046117">
    <property type="entry name" value="DUF6054"/>
</dbReference>
<proteinExistence type="predicted"/>
<gene>
    <name evidence="1" type="ORF">ABID27_001263</name>
</gene>
<dbReference type="Pfam" id="PF19524">
    <property type="entry name" value="DUF6054"/>
    <property type="match status" value="1"/>
</dbReference>
<protein>
    <submittedName>
        <fullName evidence="1">Uncharacterized protein</fullName>
    </submittedName>
</protein>
<evidence type="ECO:0000313" key="1">
    <source>
        <dbReference type="EMBL" id="MET3644636.1"/>
    </source>
</evidence>
<accession>A0ABV2JL25</accession>
<organism evidence="1 2">
    <name type="scientific">Streptococcus gallinaceus</name>
    <dbReference type="NCBI Taxonomy" id="165758"/>
    <lineage>
        <taxon>Bacteria</taxon>
        <taxon>Bacillati</taxon>
        <taxon>Bacillota</taxon>
        <taxon>Bacilli</taxon>
        <taxon>Lactobacillales</taxon>
        <taxon>Streptococcaceae</taxon>
        <taxon>Streptococcus</taxon>
    </lineage>
</organism>
<sequence>MAEKSTLVTTQEVSFTAIQDALCEKLVADPVNIVHRRFGSVEVMELIFEKYYFRTESFACLTILLLRPDDKSVQADITAAAAGVGILDISWGSQKDFLKKGKEILEEFGFH</sequence>
<reference evidence="1 2" key="1">
    <citation type="submission" date="2024-06" db="EMBL/GenBank/DDBJ databases">
        <title>Genomic Encyclopedia of Type Strains, Phase IV (KMG-IV): sequencing the most valuable type-strain genomes for metagenomic binning, comparative biology and taxonomic classification.</title>
        <authorList>
            <person name="Goeker M."/>
        </authorList>
    </citation>
    <scope>NUCLEOTIDE SEQUENCE [LARGE SCALE GENOMIC DNA]</scope>
    <source>
        <strain evidence="1 2">DSM 15349</strain>
    </source>
</reference>
<dbReference type="RefSeq" id="WP_253365196.1">
    <property type="nucleotide sequence ID" value="NZ_JALJXU010000005.1"/>
</dbReference>
<evidence type="ECO:0000313" key="2">
    <source>
        <dbReference type="Proteomes" id="UP001549055"/>
    </source>
</evidence>